<dbReference type="GO" id="GO:0004070">
    <property type="term" value="F:aspartate carbamoyltransferase activity"/>
    <property type="evidence" value="ECO:0007669"/>
    <property type="project" value="UniProtKB-UniRule"/>
</dbReference>
<comment type="catalytic activity">
    <reaction evidence="6 7">
        <text>carbamoyl phosphate + L-aspartate = N-carbamoyl-L-aspartate + phosphate + H(+)</text>
        <dbReference type="Rhea" id="RHEA:20013"/>
        <dbReference type="ChEBI" id="CHEBI:15378"/>
        <dbReference type="ChEBI" id="CHEBI:29991"/>
        <dbReference type="ChEBI" id="CHEBI:32814"/>
        <dbReference type="ChEBI" id="CHEBI:43474"/>
        <dbReference type="ChEBI" id="CHEBI:58228"/>
        <dbReference type="EC" id="2.1.3.2"/>
    </reaction>
</comment>
<dbReference type="eggNOG" id="COG0540">
    <property type="taxonomic scope" value="Bacteria"/>
</dbReference>
<dbReference type="Pfam" id="PF00185">
    <property type="entry name" value="OTCace"/>
    <property type="match status" value="1"/>
</dbReference>
<feature type="binding site" evidence="7">
    <location>
        <position position="85"/>
    </location>
    <ligand>
        <name>L-aspartate</name>
        <dbReference type="ChEBI" id="CHEBI:29991"/>
    </ligand>
</feature>
<feature type="binding site" evidence="7">
    <location>
        <position position="57"/>
    </location>
    <ligand>
        <name>carbamoyl phosphate</name>
        <dbReference type="ChEBI" id="CHEBI:58228"/>
    </ligand>
</feature>
<comment type="similarity">
    <text evidence="2 7">Belongs to the aspartate/ornithine carbamoyltransferase superfamily. ATCase family.</text>
</comment>
<dbReference type="Pfam" id="PF02729">
    <property type="entry name" value="OTCace_N"/>
    <property type="match status" value="1"/>
</dbReference>
<feature type="domain" description="Aspartate/ornithine carbamoyltransferase Asp/Orn-binding" evidence="8">
    <location>
        <begin position="156"/>
        <end position="298"/>
    </location>
</feature>
<comment type="subunit">
    <text evidence="7">Heterododecamer (2C3:3R2) of six catalytic PyrB chains organized as two trimers (C3), and six regulatory PyrI chains organized as three dimers (R2).</text>
</comment>
<dbReference type="NCBIfam" id="NF002032">
    <property type="entry name" value="PRK00856.1"/>
    <property type="match status" value="1"/>
</dbReference>
<dbReference type="HAMAP" id="MF_00001">
    <property type="entry name" value="Asp_carb_tr"/>
    <property type="match status" value="1"/>
</dbReference>
<dbReference type="InterPro" id="IPR036901">
    <property type="entry name" value="Asp/Orn_carbamoylTrfase_sf"/>
</dbReference>
<keyword evidence="3 7" id="KW-0808">Transferase</keyword>
<dbReference type="InterPro" id="IPR006132">
    <property type="entry name" value="Asp/Orn_carbamoyltranf_P-bd"/>
</dbReference>
<reference evidence="10 11" key="1">
    <citation type="journal article" date="2012" name="J. Bacteriol.">
        <title>Complete Genome Sequence of the Beer Spoilage Organism Pediococcus claussenii ATCC BAA-344T.</title>
        <authorList>
            <person name="Pittet V."/>
            <person name="Abegunde T."/>
            <person name="Marfleet T."/>
            <person name="Haakensen M."/>
            <person name="Morrow K."/>
            <person name="Jayaprakash T."/>
            <person name="Schroeder K."/>
            <person name="Trost B."/>
            <person name="Byrns S."/>
            <person name="Bergsveinson J."/>
            <person name="Kusalik A."/>
            <person name="Ziola B."/>
        </authorList>
    </citation>
    <scope>NUCLEOTIDE SEQUENCE [LARGE SCALE GENOMIC DNA]</scope>
    <source>
        <strain evidence="10 11">ATCC BAA-344</strain>
    </source>
</reference>
<accession>G8PBN2</accession>
<organism evidence="10 11">
    <name type="scientific">Pediococcus claussenii (strain ATCC BAA-344 / DSM 14800 / JCM 18046 / KCTC 3811 / LMG 21948 / P06)</name>
    <dbReference type="NCBI Taxonomy" id="701521"/>
    <lineage>
        <taxon>Bacteria</taxon>
        <taxon>Bacillati</taxon>
        <taxon>Bacillota</taxon>
        <taxon>Bacilli</taxon>
        <taxon>Lactobacillales</taxon>
        <taxon>Lactobacillaceae</taxon>
        <taxon>Pediococcus</taxon>
    </lineage>
</organism>
<dbReference type="Proteomes" id="UP000005444">
    <property type="component" value="Chromosome"/>
</dbReference>
<feature type="binding site" evidence="7">
    <location>
        <position position="263"/>
    </location>
    <ligand>
        <name>carbamoyl phosphate</name>
        <dbReference type="ChEBI" id="CHEBI:58228"/>
    </ligand>
</feature>
<dbReference type="GO" id="GO:0016597">
    <property type="term" value="F:amino acid binding"/>
    <property type="evidence" value="ECO:0007669"/>
    <property type="project" value="InterPro"/>
</dbReference>
<protein>
    <recommendedName>
        <fullName evidence="7">Aspartate carbamoyltransferase</fullName>
        <ecNumber evidence="7">2.1.3.2</ecNumber>
    </recommendedName>
    <alternativeName>
        <fullName evidence="7">Aspartate transcarbamylase</fullName>
        <shortName evidence="7">ATCase</shortName>
    </alternativeName>
</protein>
<keyword evidence="4 7" id="KW-0665">Pyrimidine biosynthesis</keyword>
<dbReference type="PATRIC" id="fig|701521.8.peg.455"/>
<dbReference type="STRING" id="701521.PECL_479"/>
<evidence type="ECO:0000259" key="9">
    <source>
        <dbReference type="Pfam" id="PF02729"/>
    </source>
</evidence>
<dbReference type="GO" id="GO:0044205">
    <property type="term" value="P:'de novo' UMP biosynthetic process"/>
    <property type="evidence" value="ECO:0007669"/>
    <property type="project" value="UniProtKB-UniRule"/>
</dbReference>
<evidence type="ECO:0000256" key="6">
    <source>
        <dbReference type="ARBA" id="ARBA00048859"/>
    </source>
</evidence>
<dbReference type="RefSeq" id="WP_014214979.1">
    <property type="nucleotide sequence ID" value="NC_016605.1"/>
</dbReference>
<evidence type="ECO:0000256" key="7">
    <source>
        <dbReference type="HAMAP-Rule" id="MF_00001"/>
    </source>
</evidence>
<evidence type="ECO:0000259" key="8">
    <source>
        <dbReference type="Pfam" id="PF00185"/>
    </source>
</evidence>
<evidence type="ECO:0000313" key="11">
    <source>
        <dbReference type="Proteomes" id="UP000005444"/>
    </source>
</evidence>
<dbReference type="UniPathway" id="UPA00070">
    <property type="reaction ID" value="UER00116"/>
</dbReference>
<dbReference type="AlphaFoldDB" id="G8PBN2"/>
<dbReference type="EC" id="2.1.3.2" evidence="7"/>
<comment type="function">
    <text evidence="5 7">Catalyzes the condensation of carbamoyl phosphate and aspartate to form carbamoyl aspartate and inorganic phosphate, the committed step in the de novo pyrimidine nucleotide biosynthesis pathway.</text>
</comment>
<evidence type="ECO:0000256" key="4">
    <source>
        <dbReference type="ARBA" id="ARBA00022975"/>
    </source>
</evidence>
<evidence type="ECO:0000256" key="5">
    <source>
        <dbReference type="ARBA" id="ARBA00043884"/>
    </source>
</evidence>
<dbReference type="HOGENOM" id="CLU_043846_2_1_9"/>
<proteinExistence type="inferred from homology"/>
<gene>
    <name evidence="7 10" type="primary">pyrB</name>
    <name evidence="10" type="ordered locus">PECL_479</name>
</gene>
<sequence length="312" mass="35266">MITKIKNSQQDLTSIEGFNEEQILHKINLAEEYKKGRQIELKRPVYAANLFFENSTRTKVSFEMAETRLGIQIMGFETERSSIKKGETLNDTVLTLQSIGVDFTVIRHSQNEYYKEITEGNRQISIINAGDGSGQHPSQSLLDMMTIYEEFGEFSGLKILIMGDLRHSRVAHSNAQILKKLGATLYFSGPSEWYDSKFDQYGKYVAIDDVISVVDVVMLLRIQTERMESEETGFNVSQYHKKFGLTKSRAKRMGENAIIMHPAPVNRGVEIASELVESDASRIFKQMSNGVFMRMAIIEDVLAAKGLIGVVK</sequence>
<evidence type="ECO:0000313" key="10">
    <source>
        <dbReference type="EMBL" id="AEV94781.1"/>
    </source>
</evidence>
<feature type="binding site" evidence="7">
    <location>
        <position position="221"/>
    </location>
    <ligand>
        <name>L-aspartate</name>
        <dbReference type="ChEBI" id="CHEBI:29991"/>
    </ligand>
</feature>
<dbReference type="PANTHER" id="PTHR45753">
    <property type="entry name" value="ORNITHINE CARBAMOYLTRANSFERASE, MITOCHONDRIAL"/>
    <property type="match status" value="1"/>
</dbReference>
<dbReference type="GO" id="GO:0006520">
    <property type="term" value="P:amino acid metabolic process"/>
    <property type="evidence" value="ECO:0007669"/>
    <property type="project" value="InterPro"/>
</dbReference>
<feature type="binding site" evidence="7">
    <location>
        <position position="169"/>
    </location>
    <ligand>
        <name>L-aspartate</name>
        <dbReference type="ChEBI" id="CHEBI:29991"/>
    </ligand>
</feature>
<name>G8PBN2_PEDCP</name>
<dbReference type="PANTHER" id="PTHR45753:SF6">
    <property type="entry name" value="ASPARTATE CARBAMOYLTRANSFERASE"/>
    <property type="match status" value="1"/>
</dbReference>
<feature type="binding site" evidence="7">
    <location>
        <position position="264"/>
    </location>
    <ligand>
        <name>carbamoyl phosphate</name>
        <dbReference type="ChEBI" id="CHEBI:58228"/>
    </ligand>
</feature>
<feature type="binding site" evidence="7">
    <location>
        <position position="139"/>
    </location>
    <ligand>
        <name>carbamoyl phosphate</name>
        <dbReference type="ChEBI" id="CHEBI:58228"/>
    </ligand>
</feature>
<evidence type="ECO:0000256" key="3">
    <source>
        <dbReference type="ARBA" id="ARBA00022679"/>
    </source>
</evidence>
<dbReference type="PRINTS" id="PR00101">
    <property type="entry name" value="ATCASE"/>
</dbReference>
<keyword evidence="11" id="KW-1185">Reference proteome</keyword>
<dbReference type="KEGG" id="pce:PECL_479"/>
<dbReference type="PRINTS" id="PR00100">
    <property type="entry name" value="AOTCASE"/>
</dbReference>
<feature type="domain" description="Aspartate/ornithine carbamoyltransferase carbamoyl-P binding" evidence="9">
    <location>
        <begin position="11"/>
        <end position="149"/>
    </location>
</feature>
<dbReference type="FunFam" id="3.40.50.1370:FF:000011">
    <property type="entry name" value="Aspartate carbamoyltransferase"/>
    <property type="match status" value="1"/>
</dbReference>
<feature type="binding site" evidence="7">
    <location>
        <position position="107"/>
    </location>
    <ligand>
        <name>carbamoyl phosphate</name>
        <dbReference type="ChEBI" id="CHEBI:58228"/>
    </ligand>
</feature>
<dbReference type="NCBIfam" id="TIGR00670">
    <property type="entry name" value="asp_carb_tr"/>
    <property type="match status" value="1"/>
</dbReference>
<feature type="binding site" evidence="7">
    <location>
        <position position="58"/>
    </location>
    <ligand>
        <name>carbamoyl phosphate</name>
        <dbReference type="ChEBI" id="CHEBI:58228"/>
    </ligand>
</feature>
<feature type="binding site" evidence="7">
    <location>
        <position position="136"/>
    </location>
    <ligand>
        <name>carbamoyl phosphate</name>
        <dbReference type="ChEBI" id="CHEBI:58228"/>
    </ligand>
</feature>
<evidence type="ECO:0000256" key="1">
    <source>
        <dbReference type="ARBA" id="ARBA00004852"/>
    </source>
</evidence>
<dbReference type="GO" id="GO:0006207">
    <property type="term" value="P:'de novo' pyrimidine nucleobase biosynthetic process"/>
    <property type="evidence" value="ECO:0007669"/>
    <property type="project" value="InterPro"/>
</dbReference>
<evidence type="ECO:0000256" key="2">
    <source>
        <dbReference type="ARBA" id="ARBA00008896"/>
    </source>
</evidence>
<dbReference type="SUPFAM" id="SSF53671">
    <property type="entry name" value="Aspartate/ornithine carbamoyltransferase"/>
    <property type="match status" value="1"/>
</dbReference>
<dbReference type="PROSITE" id="PS00097">
    <property type="entry name" value="CARBAMOYLTRANSFERASE"/>
    <property type="match status" value="1"/>
</dbReference>
<dbReference type="GO" id="GO:0005829">
    <property type="term" value="C:cytosol"/>
    <property type="evidence" value="ECO:0007669"/>
    <property type="project" value="TreeGrafter"/>
</dbReference>
<dbReference type="InterPro" id="IPR006130">
    <property type="entry name" value="Asp/Orn_carbamoylTrfase"/>
</dbReference>
<dbReference type="Gene3D" id="3.40.50.1370">
    <property type="entry name" value="Aspartate/ornithine carbamoyltransferase"/>
    <property type="match status" value="2"/>
</dbReference>
<comment type="pathway">
    <text evidence="1 7">Pyrimidine metabolism; UMP biosynthesis via de novo pathway; (S)-dihydroorotate from bicarbonate: step 2/3.</text>
</comment>
<dbReference type="InterPro" id="IPR006131">
    <property type="entry name" value="Asp_carbamoyltransf_Asp/Orn-bd"/>
</dbReference>
<dbReference type="EMBL" id="CP003137">
    <property type="protein sequence ID" value="AEV94781.1"/>
    <property type="molecule type" value="Genomic_DNA"/>
</dbReference>
<dbReference type="InterPro" id="IPR002082">
    <property type="entry name" value="Asp_carbamoyltransf"/>
</dbReference>